<feature type="transmembrane region" description="Helical" evidence="1">
    <location>
        <begin position="164"/>
        <end position="183"/>
    </location>
</feature>
<comment type="caution">
    <text evidence="2">The sequence shown here is derived from an EMBL/GenBank/DDBJ whole genome shotgun (WGS) entry which is preliminary data.</text>
</comment>
<feature type="transmembrane region" description="Helical" evidence="1">
    <location>
        <begin position="190"/>
        <end position="208"/>
    </location>
</feature>
<dbReference type="Proteomes" id="UP000298468">
    <property type="component" value="Unassembled WGS sequence"/>
</dbReference>
<keyword evidence="1" id="KW-0812">Transmembrane</keyword>
<protein>
    <submittedName>
        <fullName evidence="2">DUF4386 family protein</fullName>
    </submittedName>
</protein>
<reference evidence="2 3" key="1">
    <citation type="submission" date="2019-03" db="EMBL/GenBank/DDBJ databases">
        <title>Genomics of glacier-inhabiting Cryobacterium strains.</title>
        <authorList>
            <person name="Liu Q."/>
            <person name="Xin Y.-H."/>
        </authorList>
    </citation>
    <scope>NUCLEOTIDE SEQUENCE [LARGE SCALE GENOMIC DNA]</scope>
    <source>
        <strain evidence="2 3">Sr59</strain>
    </source>
</reference>
<keyword evidence="1" id="KW-0472">Membrane</keyword>
<feature type="transmembrane region" description="Helical" evidence="1">
    <location>
        <begin position="214"/>
        <end position="234"/>
    </location>
</feature>
<feature type="transmembrane region" description="Helical" evidence="1">
    <location>
        <begin position="77"/>
        <end position="97"/>
    </location>
</feature>
<keyword evidence="3" id="KW-1185">Reference proteome</keyword>
<evidence type="ECO:0000256" key="1">
    <source>
        <dbReference type="SAM" id="Phobius"/>
    </source>
</evidence>
<dbReference type="Pfam" id="PF14329">
    <property type="entry name" value="DUF4386"/>
    <property type="match status" value="1"/>
</dbReference>
<sequence length="257" mass="26508">MTSRAEQASPTAARAAAAWHDSWHPLYRVGGVAALLYVVVLLTAVVLDTLAPPPVTGSLDTLVFIADHRVLYTAGQILWILPGYLAVLVYVTIGIALAPVGRSWALLAGLLGALPPALSLAIPVSTRGSLILVTLSDRYASAPSAEQPGIVAAAEAVIAENTTVTFTGPLSMIGLLVTALVMTRGVFPRLLGWLGVAVGVLGLAAEVLRFVLPGLYLAALLQWVWVVWTGIVLLRLGSRGESGAGSGRAAGASAYSG</sequence>
<gene>
    <name evidence="2" type="ORF">E3T61_17360</name>
</gene>
<dbReference type="RefSeq" id="WP_166793292.1">
    <property type="nucleotide sequence ID" value="NZ_SOHM01000035.1"/>
</dbReference>
<feature type="transmembrane region" description="Helical" evidence="1">
    <location>
        <begin position="104"/>
        <end position="124"/>
    </location>
</feature>
<keyword evidence="1" id="KW-1133">Transmembrane helix</keyword>
<feature type="transmembrane region" description="Helical" evidence="1">
    <location>
        <begin position="26"/>
        <end position="47"/>
    </location>
</feature>
<organism evidence="2 3">
    <name type="scientific">Cryobacterium lactosi</name>
    <dbReference type="NCBI Taxonomy" id="1259202"/>
    <lineage>
        <taxon>Bacteria</taxon>
        <taxon>Bacillati</taxon>
        <taxon>Actinomycetota</taxon>
        <taxon>Actinomycetes</taxon>
        <taxon>Micrococcales</taxon>
        <taxon>Microbacteriaceae</taxon>
        <taxon>Cryobacterium</taxon>
    </lineage>
</organism>
<proteinExistence type="predicted"/>
<accession>A0A4R9BIT6</accession>
<dbReference type="InterPro" id="IPR025495">
    <property type="entry name" value="DUF4386"/>
</dbReference>
<dbReference type="AlphaFoldDB" id="A0A4R9BIT6"/>
<evidence type="ECO:0000313" key="2">
    <source>
        <dbReference type="EMBL" id="TFD85555.1"/>
    </source>
</evidence>
<evidence type="ECO:0000313" key="3">
    <source>
        <dbReference type="Proteomes" id="UP000298468"/>
    </source>
</evidence>
<dbReference type="EMBL" id="SOHM01000035">
    <property type="protein sequence ID" value="TFD85555.1"/>
    <property type="molecule type" value="Genomic_DNA"/>
</dbReference>
<name>A0A4R9BIT6_9MICO</name>